<dbReference type="EMBL" id="MTKT01001932">
    <property type="protein sequence ID" value="OWM83522.1"/>
    <property type="molecule type" value="Genomic_DNA"/>
</dbReference>
<dbReference type="Proteomes" id="UP000197138">
    <property type="component" value="Unassembled WGS sequence"/>
</dbReference>
<evidence type="ECO:0000313" key="2">
    <source>
        <dbReference type="EMBL" id="OWM83522.1"/>
    </source>
</evidence>
<keyword evidence="5" id="KW-1185">Reference proteome</keyword>
<dbReference type="EMBL" id="PGOL01000645">
    <property type="protein sequence ID" value="PKI67046.1"/>
    <property type="molecule type" value="Genomic_DNA"/>
</dbReference>
<gene>
    <name evidence="2" type="ORF">CDL15_Pgr013003</name>
    <name evidence="3" type="ORF">CRG98_012584</name>
</gene>
<accession>A0A218XGR6</accession>
<reference evidence="2" key="2">
    <citation type="submission" date="2017-06" db="EMBL/GenBank/DDBJ databases">
        <title>The pomegranate genome and the genomics of punicalagin biosynthesis.</title>
        <authorList>
            <person name="Xu C."/>
        </authorList>
    </citation>
    <scope>NUCLEOTIDE SEQUENCE [LARGE SCALE GENOMIC DNA]</scope>
    <source>
        <tissue evidence="2">Fresh leaf</tissue>
    </source>
</reference>
<reference evidence="4" key="1">
    <citation type="journal article" date="2017" name="Plant J.">
        <title>The pomegranate (Punica granatum L.) genome and the genomics of punicalagin biosynthesis.</title>
        <authorList>
            <person name="Qin G."/>
            <person name="Xu C."/>
            <person name="Ming R."/>
            <person name="Tang H."/>
            <person name="Guyot R."/>
            <person name="Kramer E.M."/>
            <person name="Hu Y."/>
            <person name="Yi X."/>
            <person name="Qi Y."/>
            <person name="Xu X."/>
            <person name="Gao Z."/>
            <person name="Pan H."/>
            <person name="Jian J."/>
            <person name="Tian Y."/>
            <person name="Yue Z."/>
            <person name="Xu Y."/>
        </authorList>
    </citation>
    <scope>NUCLEOTIDE SEQUENCE [LARGE SCALE GENOMIC DNA]</scope>
    <source>
        <strain evidence="4">cv. Dabenzi</strain>
    </source>
</reference>
<evidence type="ECO:0000256" key="1">
    <source>
        <dbReference type="SAM" id="MobiDB-lite"/>
    </source>
</evidence>
<protein>
    <submittedName>
        <fullName evidence="2">Uncharacterized protein</fullName>
    </submittedName>
</protein>
<comment type="caution">
    <text evidence="2">The sequence shown here is derived from an EMBL/GenBank/DDBJ whole genome shotgun (WGS) entry which is preliminary data.</text>
</comment>
<sequence>MGEKGGWEEEKALGLGFGPFWARAWADSGLTVESQNRPDFAILRFSSRFRPDSTNSDSPPTIGIGDPQ</sequence>
<dbReference type="AlphaFoldDB" id="A0A218XGR6"/>
<reference evidence="3 5" key="3">
    <citation type="submission" date="2017-11" db="EMBL/GenBank/DDBJ databases">
        <title>De-novo sequencing of pomegranate (Punica granatum L.) genome.</title>
        <authorList>
            <person name="Akparov Z."/>
            <person name="Amiraslanov A."/>
            <person name="Hajiyeva S."/>
            <person name="Abbasov M."/>
            <person name="Kaur K."/>
            <person name="Hamwieh A."/>
            <person name="Solovyev V."/>
            <person name="Salamov A."/>
            <person name="Braich B."/>
            <person name="Kosarev P."/>
            <person name="Mahmoud A."/>
            <person name="Hajiyev E."/>
            <person name="Babayeva S."/>
            <person name="Izzatullayeva V."/>
            <person name="Mammadov A."/>
            <person name="Mammadov A."/>
            <person name="Sharifova S."/>
            <person name="Ojaghi J."/>
            <person name="Eynullazada K."/>
            <person name="Bayramov B."/>
            <person name="Abdulazimova A."/>
            <person name="Shahmuradov I."/>
        </authorList>
    </citation>
    <scope>NUCLEOTIDE SEQUENCE [LARGE SCALE GENOMIC DNA]</scope>
    <source>
        <strain evidence="3">AG2017</strain>
        <strain evidence="5">cv. AG2017</strain>
        <tissue evidence="3">Leaf</tissue>
    </source>
</reference>
<dbReference type="Proteomes" id="UP000233551">
    <property type="component" value="Unassembled WGS sequence"/>
</dbReference>
<evidence type="ECO:0000313" key="5">
    <source>
        <dbReference type="Proteomes" id="UP000233551"/>
    </source>
</evidence>
<proteinExistence type="predicted"/>
<feature type="region of interest" description="Disordered" evidence="1">
    <location>
        <begin position="49"/>
        <end position="68"/>
    </location>
</feature>
<evidence type="ECO:0000313" key="4">
    <source>
        <dbReference type="Proteomes" id="UP000197138"/>
    </source>
</evidence>
<evidence type="ECO:0000313" key="3">
    <source>
        <dbReference type="EMBL" id="PKI67046.1"/>
    </source>
</evidence>
<organism evidence="2 4">
    <name type="scientific">Punica granatum</name>
    <name type="common">Pomegranate</name>
    <dbReference type="NCBI Taxonomy" id="22663"/>
    <lineage>
        <taxon>Eukaryota</taxon>
        <taxon>Viridiplantae</taxon>
        <taxon>Streptophyta</taxon>
        <taxon>Embryophyta</taxon>
        <taxon>Tracheophyta</taxon>
        <taxon>Spermatophyta</taxon>
        <taxon>Magnoliopsida</taxon>
        <taxon>eudicotyledons</taxon>
        <taxon>Gunneridae</taxon>
        <taxon>Pentapetalae</taxon>
        <taxon>rosids</taxon>
        <taxon>malvids</taxon>
        <taxon>Myrtales</taxon>
        <taxon>Lythraceae</taxon>
        <taxon>Punica</taxon>
    </lineage>
</organism>
<name>A0A218XGR6_PUNGR</name>